<name>A0ACB8GU17_PSICU</name>
<proteinExistence type="predicted"/>
<keyword evidence="2" id="KW-1185">Reference proteome</keyword>
<organism evidence="1 2">
    <name type="scientific">Psilocybe cubensis</name>
    <name type="common">Psychedelic mushroom</name>
    <name type="synonym">Stropharia cubensis</name>
    <dbReference type="NCBI Taxonomy" id="181762"/>
    <lineage>
        <taxon>Eukaryota</taxon>
        <taxon>Fungi</taxon>
        <taxon>Dikarya</taxon>
        <taxon>Basidiomycota</taxon>
        <taxon>Agaricomycotina</taxon>
        <taxon>Agaricomycetes</taxon>
        <taxon>Agaricomycetidae</taxon>
        <taxon>Agaricales</taxon>
        <taxon>Agaricineae</taxon>
        <taxon>Strophariaceae</taxon>
        <taxon>Psilocybe</taxon>
    </lineage>
</organism>
<protein>
    <submittedName>
        <fullName evidence="1">Uncharacterized protein</fullName>
    </submittedName>
</protein>
<sequence length="304" mass="33316">MSSKYGGSIIGLVYPNIHVFIRFDGQSVGGEPVSFYPPTSGSSTNAPTFHPGATEGEVQLFDPWYPPYPYTEEELLGQNSWQASTRASPPAHTDSGWDTLPQYSSWPTNRAPVFRGDYPSSFMEALAFPATNKDVGSIPIPSISIHNSRPFTPQSSFQNSSNQYANNYQTFPDTIGEGLGNTNISTGEQQTVEDQCSGDHPVEHDHTERNAHGSSVFQSSLYSQNNASEWLPGAYESIEEEVPHTYAGTWTDESIAPEQPAPSTSQVQGHVPSCMGGLGVSVTRERKRRKDKGFRFVNLASRLD</sequence>
<evidence type="ECO:0000313" key="2">
    <source>
        <dbReference type="Proteomes" id="UP000664032"/>
    </source>
</evidence>
<evidence type="ECO:0000313" key="1">
    <source>
        <dbReference type="EMBL" id="KAH9479071.1"/>
    </source>
</evidence>
<accession>A0ACB8GU17</accession>
<comment type="caution">
    <text evidence="1">The sequence shown here is derived from an EMBL/GenBank/DDBJ whole genome shotgun (WGS) entry which is preliminary data.</text>
</comment>
<reference evidence="1" key="1">
    <citation type="submission" date="2021-10" db="EMBL/GenBank/DDBJ databases">
        <title>Psilocybe cubensis genome.</title>
        <authorList>
            <person name="Mckernan K.J."/>
            <person name="Crawford S."/>
            <person name="Trippe A."/>
            <person name="Kane L.T."/>
            <person name="Mclaughlin S."/>
        </authorList>
    </citation>
    <scope>NUCLEOTIDE SEQUENCE</scope>
    <source>
        <strain evidence="1">MGC-MH-2018</strain>
    </source>
</reference>
<dbReference type="Proteomes" id="UP000664032">
    <property type="component" value="Unassembled WGS sequence"/>
</dbReference>
<dbReference type="EMBL" id="JAFIQS020000007">
    <property type="protein sequence ID" value="KAH9479071.1"/>
    <property type="molecule type" value="Genomic_DNA"/>
</dbReference>
<gene>
    <name evidence="1" type="ORF">JR316_0007648</name>
</gene>